<keyword evidence="1" id="KW-1133">Transmembrane helix</keyword>
<dbReference type="InterPro" id="IPR013783">
    <property type="entry name" value="Ig-like_fold"/>
</dbReference>
<reference evidence="2 3" key="1">
    <citation type="submission" date="2017-09" db="EMBL/GenBank/DDBJ databases">
        <title>Depth-based differentiation of microbial function through sediment-hosted aquifers and enrichment of novel symbionts in the deep terrestrial subsurface.</title>
        <authorList>
            <person name="Probst A.J."/>
            <person name="Ladd B."/>
            <person name="Jarett J.K."/>
            <person name="Geller-Mcgrath D.E."/>
            <person name="Sieber C.M."/>
            <person name="Emerson J.B."/>
            <person name="Anantharaman K."/>
            <person name="Thomas B.C."/>
            <person name="Malmstrom R."/>
            <person name="Stieglmeier M."/>
            <person name="Klingl A."/>
            <person name="Woyke T."/>
            <person name="Ryan C.M."/>
            <person name="Banfield J.F."/>
        </authorList>
    </citation>
    <scope>NUCLEOTIDE SEQUENCE [LARGE SCALE GENOMIC DNA]</scope>
    <source>
        <strain evidence="2">CG23_combo_of_CG06-09_8_20_14_all_35_49</strain>
    </source>
</reference>
<evidence type="ECO:0000313" key="2">
    <source>
        <dbReference type="EMBL" id="PIP14897.1"/>
    </source>
</evidence>
<keyword evidence="1" id="KW-0472">Membrane</keyword>
<dbReference type="Pfam" id="PF09136">
    <property type="entry name" value="Glucodextran_B"/>
    <property type="match status" value="1"/>
</dbReference>
<sequence length="235" mass="26591">MSRLQNHRSNQLKKTIVIFLVVLFLLFYLFMTYGLRFLINASISISSLFSKKNSSQLVQTNEVFGRLSIDSIPSATNSGMIEVSGSIINFDILDFYINDKKVKETELSTTDNYDEQIGDLVEGNNEIYIIAKTKDGQYKKISDRYTVFYKKNKPKLEITDPQDQKIVSSPDLIVKGTTDKETFIKINDSPVVVDANGGFTYSLHLQEGENKINITASDMAGNSEEKTFTVSYQKE</sequence>
<dbReference type="AlphaFoldDB" id="A0A2G9Y6N1"/>
<accession>A0A2G9Y6N1</accession>
<gene>
    <name evidence="2" type="ORF">COX47_02620</name>
</gene>
<proteinExistence type="predicted"/>
<keyword evidence="1" id="KW-0812">Transmembrane</keyword>
<evidence type="ECO:0008006" key="4">
    <source>
        <dbReference type="Google" id="ProtNLM"/>
    </source>
</evidence>
<protein>
    <recommendedName>
        <fullName evidence="4">Bacterial Ig domain-containing protein</fullName>
    </recommendedName>
</protein>
<name>A0A2G9Y6N1_9BACT</name>
<dbReference type="EMBL" id="PCRE01000038">
    <property type="protein sequence ID" value="PIP14897.1"/>
    <property type="molecule type" value="Genomic_DNA"/>
</dbReference>
<feature type="transmembrane region" description="Helical" evidence="1">
    <location>
        <begin position="16"/>
        <end position="39"/>
    </location>
</feature>
<comment type="caution">
    <text evidence="2">The sequence shown here is derived from an EMBL/GenBank/DDBJ whole genome shotgun (WGS) entry which is preliminary data.</text>
</comment>
<organism evidence="2 3">
    <name type="scientific">Candidatus Roizmanbacteria bacterium CG23_combo_of_CG06-09_8_20_14_all_35_49</name>
    <dbReference type="NCBI Taxonomy" id="1974863"/>
    <lineage>
        <taxon>Bacteria</taxon>
        <taxon>Candidatus Roizmaniibacteriota</taxon>
    </lineage>
</organism>
<evidence type="ECO:0000313" key="3">
    <source>
        <dbReference type="Proteomes" id="UP000231025"/>
    </source>
</evidence>
<evidence type="ECO:0000256" key="1">
    <source>
        <dbReference type="SAM" id="Phobius"/>
    </source>
</evidence>
<dbReference type="Gene3D" id="2.60.40.10">
    <property type="entry name" value="Immunoglobulins"/>
    <property type="match status" value="1"/>
</dbReference>
<dbReference type="Proteomes" id="UP000231025">
    <property type="component" value="Unassembled WGS sequence"/>
</dbReference>